<name>A0AAW0M2L7_QUESU</name>
<dbReference type="SMART" id="SM00320">
    <property type="entry name" value="WD40"/>
    <property type="match status" value="6"/>
</dbReference>
<dbReference type="GO" id="GO:0000407">
    <property type="term" value="C:phagophore assembly site"/>
    <property type="evidence" value="ECO:0007669"/>
    <property type="project" value="UniProtKB-SubCell"/>
</dbReference>
<accession>A0AAW0M2L7</accession>
<evidence type="ECO:0000259" key="3">
    <source>
        <dbReference type="Pfam" id="PF12490"/>
    </source>
</evidence>
<organism evidence="5">
    <name type="scientific">Quercus suber</name>
    <name type="common">Cork oak</name>
    <dbReference type="NCBI Taxonomy" id="58331"/>
    <lineage>
        <taxon>Eukaryota</taxon>
        <taxon>Viridiplantae</taxon>
        <taxon>Streptophyta</taxon>
        <taxon>Embryophyta</taxon>
        <taxon>Tracheophyta</taxon>
        <taxon>Spermatophyta</taxon>
        <taxon>Magnoliopsida</taxon>
        <taxon>eudicotyledons</taxon>
        <taxon>Gunneridae</taxon>
        <taxon>Pentapetalae</taxon>
        <taxon>rosids</taxon>
        <taxon>fabids</taxon>
        <taxon>Fagales</taxon>
        <taxon>Fagaceae</taxon>
        <taxon>Quercus</taxon>
    </lineage>
</organism>
<feature type="region of interest" description="Disordered" evidence="2">
    <location>
        <begin position="1664"/>
        <end position="1691"/>
    </location>
</feature>
<dbReference type="InterPro" id="IPR022175">
    <property type="entry name" value="BCAS3_dom"/>
</dbReference>
<dbReference type="InterPro" id="IPR045142">
    <property type="entry name" value="BCAS3-like"/>
</dbReference>
<evidence type="ECO:0000259" key="4">
    <source>
        <dbReference type="Pfam" id="PF21034"/>
    </source>
</evidence>
<reference evidence="5" key="1">
    <citation type="submission" date="2017-12" db="EMBL/GenBank/DDBJ databases">
        <authorList>
            <person name="Barbosa P."/>
            <person name="Usie A."/>
            <person name="Ramos A.M."/>
        </authorList>
    </citation>
    <scope>NUCLEOTIDE SEQUENCE</scope>
    <source>
        <strain evidence="5">HL8</strain>
        <tissue evidence="5">Leaves</tissue>
    </source>
</reference>
<evidence type="ECO:0000256" key="2">
    <source>
        <dbReference type="SAM" id="MobiDB-lite"/>
    </source>
</evidence>
<feature type="compositionally biased region" description="Polar residues" evidence="2">
    <location>
        <begin position="718"/>
        <end position="730"/>
    </location>
</feature>
<dbReference type="GO" id="GO:0042594">
    <property type="term" value="P:response to starvation"/>
    <property type="evidence" value="ECO:0007669"/>
    <property type="project" value="TreeGrafter"/>
</dbReference>
<dbReference type="InterPro" id="IPR015943">
    <property type="entry name" value="WD40/YVTN_repeat-like_dom_sf"/>
</dbReference>
<dbReference type="FunFam" id="2.130.10.10:FF:000782">
    <property type="entry name" value="Autophagy-related protein 18h"/>
    <property type="match status" value="2"/>
</dbReference>
<dbReference type="PANTHER" id="PTHR13268">
    <property type="entry name" value="BREAST CARCINOMA AMPLIFIED SEQUENCE 3"/>
    <property type="match status" value="1"/>
</dbReference>
<feature type="region of interest" description="Disordered" evidence="2">
    <location>
        <begin position="1627"/>
        <end position="1651"/>
    </location>
</feature>
<sequence>MNLGNMVNWAGFDKLEGEGGALRQVLLLGYRSGFQVWDVEDANNVRDLVSRHDGPVSFMQMLPKPIASKRLQDKFADSRPLLVVCADGSHSVGSNIQNGLATPCNGSIPNYNDSVNGSFLPTAVQFYSLRSQSYVHVLKFRSVVYSVRCSSRVVAISQAAQIHCFDATTLEREYTILTNPIVMGPPGAGGIGYGPLAVGPRWLAYSGSPVVVSNSGRVSPQHLMPSASFPGFPSNGSLVAHYAKESSKQLAAGIVTLGDMGYKKISRYCSELLPESNTSVQLGSPGWKFNGTVNGHLTDAENIGMVIVRDMVSKVVIAQFRAHKSPISALCFDPSGTLLVTASVQGHNINVFKIIPGQPVNSSASDAGASYVHLYRLQRGFTNAVIQDISFSDDSNWIMISSSRGTNHLFAINPLGGSVNFQSADASFTLKNSSLGVMTKPAVRWPPSQQSLCAAGPPVTLSVVSRIRNGTNGWKGTVSGAAAAATGRMSSLSGAIASSFHNCRSNALFVDCSSSKARYHLLVFSPSGCMVQYALRTSTCLDPTPVVSGFSTGHESAPECDARLVVEAIQKWNICQKQNRREREDNIDIYGENGHSDSNKIYPEGLKKGNSIYPEAGGVFMKAKISPEEKHHFYISEAELQMHQPRIPLWAKHEIYFQSMLVEGTKMNEENASRGEIEIERIPTRMIEARSKDLVPVFDYLQTPKIQQTRNPVLDCNTNGRLQHQRSGVSENDRLSCRGSSGSLDSMTDSAAAVAEFHNASEETECNGPRMPVGTKGFVNNSDSPKTKARLETVNNRESLRMEAQLKFVNSNKEGLKMENHFEDEGESTILVFWVLSILLSLVLGMRNDGHKQQQGGVPRPGRPSGFLPSSFRAISSYLRIVSSGASTVARSAASVASSIVDRDDDVNHDQVNWAGFDKLEGEGGALRQVLLLGYRSGFQVWDVEDANNVRDLVSRHDGPVSFMQMLPKPIASKRLQDKFADSRPLLVVCADGSHSVGSNIQNGLATPCNGSIPNYNDSVNGSFLPTAVQFYSLRSQSYVHVLKFRSVVYSVRCSSRVVAISQAAQIHCFDATTLEREYTILTNPIVMGPPGAGGIGYGPLAVGPRWLAYSGSPVVVSNSGRVSPQHLMPSASFPGFPSNGSLVAHYAKESSKQLAAGIVTLGDMGYKKISRYCSELLPESNTSVQLGSPGWKFNGTVNGHLTDAENIGMVIVRDMVSKVVIAQFRAHKSPISALCFDPSGTLLVTASVQGHNINVFKIIPGQPVNSSASDAGASYVHLYRLQRGFTNAVIQDISFSDDSNWIMISSSRGTNHLFAINPLGGSVNFQSADASFTLKNSSLGVMTKPAVRWPPSQQSLCAAGPPVTLSVVSRIRNGTNGWKGTVSGAAAAATGRMSSLSGAIASSFHNCRSNALFVDCSSSKARYHLLVFSPSGCMVQYALRTSTCLDPTPVVSGFSTGHESAPECDARLVVEAIQKWNICQKQNRREREDNIDIYGENGHSDSNKIYPEGLKKGNSIYPEAGGVFMKAKISPEEKHHFYISEAELQMHQPRIPLWAKHEIYFQSMLVEGTKMNEENASRGEIEIERIPTRMIEARSKDLVPVFDYLQTPKIQQTRNPVLDCNTNGRLQHQRSGVSENDRLSCRGSSGSLDSMTDSAAAVAEFHNASEETECNGPRMPVGTKGFVNNSDSPKTKARLETVNNRESLRMEAQLKFVNSNKEGLKMENHFEDEGGEFD</sequence>
<gene>
    <name evidence="5" type="primary">ATG18F</name>
    <name evidence="5" type="ORF">CFP56_020434</name>
</gene>
<dbReference type="Gene3D" id="2.130.10.10">
    <property type="entry name" value="YVTN repeat-like/Quinoprotein amine dehydrogenase"/>
    <property type="match status" value="2"/>
</dbReference>
<evidence type="ECO:0000313" key="5">
    <source>
        <dbReference type="EMBL" id="KAK7856969.1"/>
    </source>
</evidence>
<proteinExistence type="predicted"/>
<evidence type="ECO:0000256" key="1">
    <source>
        <dbReference type="ARBA" id="ARBA00004329"/>
    </source>
</evidence>
<feature type="domain" description="BCAS3" evidence="3">
    <location>
        <begin position="555"/>
        <end position="699"/>
    </location>
</feature>
<feature type="region of interest" description="Disordered" evidence="2">
    <location>
        <begin position="759"/>
        <end position="786"/>
    </location>
</feature>
<dbReference type="Pfam" id="PF12490">
    <property type="entry name" value="BCAS3"/>
    <property type="match status" value="2"/>
</dbReference>
<reference evidence="5" key="2">
    <citation type="journal article" date="2018" name="Sci. Data">
        <title>The draft genome sequence of cork oak.</title>
        <authorList>
            <person name="Ramos A.M."/>
            <person name="Usie A."/>
            <person name="Barbosa P."/>
            <person name="Barros P.M."/>
            <person name="Capote T."/>
            <person name="Chaves I."/>
            <person name="Simoes F."/>
            <person name="Abreu I."/>
            <person name="Carrasquinho I."/>
            <person name="Faro C."/>
            <person name="Guimaraes J.B."/>
            <person name="Mendonca D."/>
            <person name="Nobrega F."/>
            <person name="Rodrigues L."/>
            <person name="Saibo N.J.M."/>
            <person name="Varela M.C."/>
            <person name="Egas C."/>
            <person name="Matos J."/>
            <person name="Miguel C.M."/>
            <person name="Oliveira M.M."/>
            <person name="Ricardo C.P."/>
            <person name="Goncalves S."/>
        </authorList>
    </citation>
    <scope>NUCLEOTIDE SEQUENCE [LARGE SCALE GENOMIC DNA]</scope>
    <source>
        <strain evidence="5">HL8</strain>
    </source>
</reference>
<comment type="caution">
    <text evidence="5">The sequence shown here is derived from an EMBL/GenBank/DDBJ whole genome shotgun (WGS) entry which is preliminary data.</text>
</comment>
<comment type="subcellular location">
    <subcellularLocation>
        <location evidence="1">Preautophagosomal structure</location>
    </subcellularLocation>
</comment>
<dbReference type="InterPro" id="IPR001680">
    <property type="entry name" value="WD40_rpt"/>
</dbReference>
<protein>
    <submittedName>
        <fullName evidence="5">Autophagy-related protein 18f</fullName>
    </submittedName>
</protein>
<feature type="region of interest" description="Disordered" evidence="2">
    <location>
        <begin position="718"/>
        <end position="743"/>
    </location>
</feature>
<dbReference type="GO" id="GO:0006914">
    <property type="term" value="P:autophagy"/>
    <property type="evidence" value="ECO:0007669"/>
    <property type="project" value="InterPro"/>
</dbReference>
<dbReference type="Pfam" id="PF21034">
    <property type="entry name" value="BCAS3_WD40"/>
    <property type="match status" value="2"/>
</dbReference>
<dbReference type="PANTHER" id="PTHR13268:SF7">
    <property type="entry name" value="AUTOPHAGY-RELATED PROTEIN 18F"/>
    <property type="match status" value="1"/>
</dbReference>
<dbReference type="InterPro" id="IPR036322">
    <property type="entry name" value="WD40_repeat_dom_sf"/>
</dbReference>
<feature type="domain" description="BCAS3 WD40" evidence="4">
    <location>
        <begin position="17"/>
        <end position="419"/>
    </location>
</feature>
<dbReference type="SUPFAM" id="SSF50978">
    <property type="entry name" value="WD40 repeat-like"/>
    <property type="match status" value="2"/>
</dbReference>
<dbReference type="InterPro" id="IPR048382">
    <property type="entry name" value="BCAS3_WD40"/>
</dbReference>
<feature type="domain" description="BCAS3" evidence="3">
    <location>
        <begin position="1460"/>
        <end position="1604"/>
    </location>
</feature>
<feature type="domain" description="BCAS3 WD40" evidence="4">
    <location>
        <begin position="915"/>
        <end position="1324"/>
    </location>
</feature>
<dbReference type="EMBL" id="PKMF04000031">
    <property type="protein sequence ID" value="KAK7856969.1"/>
    <property type="molecule type" value="Genomic_DNA"/>
</dbReference>
<reference evidence="5" key="3">
    <citation type="submission" date="2023-07" db="EMBL/GenBank/DDBJ databases">
        <title>An improved reference 1 genome and first organelle genomes of Quercus suber.</title>
        <authorList>
            <consortium name="Genosuber Consortium"/>
            <person name="Usie A."/>
            <person name="Serra O."/>
            <person name="Barros P."/>
        </authorList>
    </citation>
    <scope>NUCLEOTIDE SEQUENCE</scope>
    <source>
        <strain evidence="5">HL8</strain>
        <tissue evidence="5">Leaves</tissue>
    </source>
</reference>